<keyword evidence="2" id="KW-1185">Reference proteome</keyword>
<accession>A0A915L6I2</accession>
<feature type="region of interest" description="Disordered" evidence="1">
    <location>
        <begin position="51"/>
        <end position="84"/>
    </location>
</feature>
<dbReference type="WBParaSite" id="nRc.2.0.1.t46725-RA">
    <property type="protein sequence ID" value="nRc.2.0.1.t46725-RA"/>
    <property type="gene ID" value="nRc.2.0.1.g46725"/>
</dbReference>
<sequence>MCQARPQDVLTSARSASSQDSFLQVAMMSTMDAPQPLALLMNSAASSGLSRTLASHTAHDAGAPAEQAPSHATSSNPSNRNCQQLNFATDNNLQRQPCDQQAISSITDACGLELENFRCQAKDVLDQMTIATMRLMNNVPTTQTIDQIRVADSTIVQAHGPVVINMESKFGNYPLKCVVLDDDTQDRLTIGTDFLTHPEINVVLSFKDEYIEIGNKRL</sequence>
<reference evidence="3" key="1">
    <citation type="submission" date="2022-11" db="UniProtKB">
        <authorList>
            <consortium name="WormBaseParasite"/>
        </authorList>
    </citation>
    <scope>IDENTIFICATION</scope>
</reference>
<proteinExistence type="predicted"/>
<evidence type="ECO:0000313" key="3">
    <source>
        <dbReference type="WBParaSite" id="nRc.2.0.1.t46725-RA"/>
    </source>
</evidence>
<protein>
    <submittedName>
        <fullName evidence="3">Uncharacterized protein</fullName>
    </submittedName>
</protein>
<evidence type="ECO:0000256" key="1">
    <source>
        <dbReference type="SAM" id="MobiDB-lite"/>
    </source>
</evidence>
<organism evidence="2 3">
    <name type="scientific">Romanomermis culicivorax</name>
    <name type="common">Nematode worm</name>
    <dbReference type="NCBI Taxonomy" id="13658"/>
    <lineage>
        <taxon>Eukaryota</taxon>
        <taxon>Metazoa</taxon>
        <taxon>Ecdysozoa</taxon>
        <taxon>Nematoda</taxon>
        <taxon>Enoplea</taxon>
        <taxon>Dorylaimia</taxon>
        <taxon>Mermithida</taxon>
        <taxon>Mermithoidea</taxon>
        <taxon>Mermithidae</taxon>
        <taxon>Romanomermis</taxon>
    </lineage>
</organism>
<name>A0A915L6I2_ROMCU</name>
<dbReference type="AlphaFoldDB" id="A0A915L6I2"/>
<dbReference type="Proteomes" id="UP000887565">
    <property type="component" value="Unplaced"/>
</dbReference>
<evidence type="ECO:0000313" key="2">
    <source>
        <dbReference type="Proteomes" id="UP000887565"/>
    </source>
</evidence>
<feature type="compositionally biased region" description="Polar residues" evidence="1">
    <location>
        <begin position="70"/>
        <end position="84"/>
    </location>
</feature>